<keyword evidence="3" id="KW-1185">Reference proteome</keyword>
<dbReference type="KEGG" id="iag:Igag_1706"/>
<dbReference type="NCBIfam" id="NF033503">
    <property type="entry name" value="LarB"/>
    <property type="match status" value="1"/>
</dbReference>
<protein>
    <submittedName>
        <fullName evidence="2">1-(5-phosphoribosyl)-5-amino-4-imidazole-carboxylate (AIR) carboxylase</fullName>
    </submittedName>
</protein>
<dbReference type="InterPro" id="IPR039476">
    <property type="entry name" value="P2CMN_synthase_LarB"/>
</dbReference>
<dbReference type="Pfam" id="PF00731">
    <property type="entry name" value="AIRC"/>
    <property type="match status" value="1"/>
</dbReference>
<dbReference type="HOGENOM" id="CLU_065705_0_0_2"/>
<evidence type="ECO:0000313" key="3">
    <source>
        <dbReference type="Proteomes" id="UP000001304"/>
    </source>
</evidence>
<reference evidence="2 3" key="1">
    <citation type="journal article" date="2010" name="Stand. Genomic Sci.">
        <title>Complete genome sequence of Ignisphaera aggregans type strain (AQ1.S1).</title>
        <authorList>
            <person name="Goker M."/>
            <person name="Held B."/>
            <person name="Lapidus A."/>
            <person name="Nolan M."/>
            <person name="Spring S."/>
            <person name="Yasawong M."/>
            <person name="Lucas S."/>
            <person name="Glavina Del Rio T."/>
            <person name="Tice H."/>
            <person name="Cheng J.F."/>
            <person name="Goodwin L."/>
            <person name="Tapia R."/>
            <person name="Pitluck S."/>
            <person name="Liolios K."/>
            <person name="Ivanova N."/>
            <person name="Mavromatis K."/>
            <person name="Mikhailova N."/>
            <person name="Pati A."/>
            <person name="Chen A."/>
            <person name="Palaniappan K."/>
            <person name="Brambilla E."/>
            <person name="Land M."/>
            <person name="Hauser L."/>
            <person name="Chang Y.J."/>
            <person name="Jeffries C.D."/>
            <person name="Brettin T."/>
            <person name="Detter J.C."/>
            <person name="Han C."/>
            <person name="Rohde M."/>
            <person name="Sikorski J."/>
            <person name="Woyke T."/>
            <person name="Bristow J."/>
            <person name="Eisen J.A."/>
            <person name="Markowitz V."/>
            <person name="Hugenholtz P."/>
            <person name="Kyrpides N.C."/>
            <person name="Klenk H.P."/>
        </authorList>
    </citation>
    <scope>NUCLEOTIDE SEQUENCE [LARGE SCALE GENOMIC DNA]</scope>
    <source>
        <strain evidence="3">DSM 17230 / JCM 13409 / AQ1.S1</strain>
    </source>
</reference>
<proteinExistence type="predicted"/>
<gene>
    <name evidence="2" type="ordered locus">Igag_1706</name>
</gene>
<dbReference type="STRING" id="583356.Igag_1706"/>
<evidence type="ECO:0000313" key="2">
    <source>
        <dbReference type="EMBL" id="ADM28503.1"/>
    </source>
</evidence>
<dbReference type="GO" id="GO:0006189">
    <property type="term" value="P:'de novo' IMP biosynthetic process"/>
    <property type="evidence" value="ECO:0007669"/>
    <property type="project" value="InterPro"/>
</dbReference>
<dbReference type="SUPFAM" id="SSF52255">
    <property type="entry name" value="N5-CAIR mutase (phosphoribosylaminoimidazole carboxylase, PurE)"/>
    <property type="match status" value="1"/>
</dbReference>
<dbReference type="Gene3D" id="3.40.50.1970">
    <property type="match status" value="1"/>
</dbReference>
<dbReference type="GO" id="GO:0016787">
    <property type="term" value="F:hydrolase activity"/>
    <property type="evidence" value="ECO:0007669"/>
    <property type="project" value="InterPro"/>
</dbReference>
<dbReference type="SMART" id="SM01001">
    <property type="entry name" value="AIRC"/>
    <property type="match status" value="1"/>
</dbReference>
<dbReference type="InterPro" id="IPR000031">
    <property type="entry name" value="PurE_dom"/>
</dbReference>
<sequence>MYDLRKILEDLVNERIDIDEAVKRIRLFGIENIENMIRFDISRHLRRDVPEIVFGEGKDVESLARIIKEVTQQIGRVIVSRLSPRQIEFLRRLELDNISIEINDRGRIAVARLKNYTKPFYNCRIGIVAAGTADIGVAEEARVVVEEMGCRAIAIYDVGIAGLHRVIEAVKRVKEEDVDVVIAIAGMEGALPSVLASLLDIPVIGVPTSIGYGVGGKGKSALYSMLQACPLGLAVVNIDNGVNAAIIASLIGRRIALYRSKC</sequence>
<dbReference type="Proteomes" id="UP000001304">
    <property type="component" value="Chromosome"/>
</dbReference>
<dbReference type="PANTHER" id="PTHR43064">
    <property type="entry name" value="PHOSPHORIBOSYLAMINOIMIDAZOLE CARBOXYLASE-RELATED"/>
    <property type="match status" value="1"/>
</dbReference>
<name>E0SS46_IGNAA</name>
<organism evidence="2 3">
    <name type="scientific">Ignisphaera aggregans (strain DSM 17230 / JCM 13409 / AQ1.S1)</name>
    <dbReference type="NCBI Taxonomy" id="583356"/>
    <lineage>
        <taxon>Archaea</taxon>
        <taxon>Thermoproteota</taxon>
        <taxon>Thermoprotei</taxon>
        <taxon>Desulfurococcales</taxon>
        <taxon>Desulfurococcaceae</taxon>
        <taxon>Ignisphaera</taxon>
    </lineage>
</organism>
<feature type="domain" description="PurE" evidence="1">
    <location>
        <begin position="123"/>
        <end position="261"/>
    </location>
</feature>
<dbReference type="EMBL" id="CP002098">
    <property type="protein sequence ID" value="ADM28503.1"/>
    <property type="molecule type" value="Genomic_DNA"/>
</dbReference>
<accession>E0SS46</accession>
<dbReference type="AlphaFoldDB" id="E0SS46"/>
<dbReference type="PANTHER" id="PTHR43064:SF1">
    <property type="entry name" value="SLL1489 PROTEIN"/>
    <property type="match status" value="1"/>
</dbReference>
<evidence type="ECO:0000259" key="1">
    <source>
        <dbReference type="SMART" id="SM01001"/>
    </source>
</evidence>
<dbReference type="BioCyc" id="IAGG583356:GHAH-1693-MONOMER"/>